<protein>
    <submittedName>
        <fullName evidence="1">Uncharacterized protein</fullName>
    </submittedName>
</protein>
<accession>W9NW58</accession>
<reference evidence="1" key="2">
    <citation type="submission" date="2012-05" db="EMBL/GenBank/DDBJ databases">
        <title>Annotation of the Genome Sequence of Fusarium oxysporum HDV247.</title>
        <authorList>
            <consortium name="The Broad Institute Genomics Platform"/>
            <person name="Ma L.-J."/>
            <person name="Corby-Kistler H."/>
            <person name="Broz K."/>
            <person name="Gale L.R."/>
            <person name="Jonkers W."/>
            <person name="O'Donnell K."/>
            <person name="Ploetz R."/>
            <person name="Steinberg C."/>
            <person name="Schwartz D.C."/>
            <person name="VanEtten H."/>
            <person name="Zhou S."/>
            <person name="Young S.K."/>
            <person name="Zeng Q."/>
            <person name="Gargeya S."/>
            <person name="Fitzgerald M."/>
            <person name="Abouelleil A."/>
            <person name="Alvarado L."/>
            <person name="Chapman S.B."/>
            <person name="Gainer-Dewar J."/>
            <person name="Goldberg J."/>
            <person name="Griggs A."/>
            <person name="Gujja S."/>
            <person name="Hansen M."/>
            <person name="Howarth C."/>
            <person name="Imamovic A."/>
            <person name="Ireland A."/>
            <person name="Larimer J."/>
            <person name="McCowan C."/>
            <person name="Murphy C."/>
            <person name="Pearson M."/>
            <person name="Poon T.W."/>
            <person name="Priest M."/>
            <person name="Roberts A."/>
            <person name="Saif S."/>
            <person name="Shea T."/>
            <person name="Sykes S."/>
            <person name="Wortman J."/>
            <person name="Nusbaum C."/>
            <person name="Birren B."/>
        </authorList>
    </citation>
    <scope>NUCLEOTIDE SEQUENCE</scope>
    <source>
        <strain evidence="1">HDV247</strain>
    </source>
</reference>
<gene>
    <name evidence="1" type="ORF">FOVG_14656</name>
</gene>
<dbReference type="HOGENOM" id="CLU_3242171_0_0_1"/>
<dbReference type="OrthoDB" id="2520703at2759"/>
<proteinExistence type="predicted"/>
<dbReference type="Proteomes" id="UP000030751">
    <property type="component" value="Unassembled WGS sequence"/>
</dbReference>
<name>W9NW58_FUSOX</name>
<dbReference type="AlphaFoldDB" id="W9NW58"/>
<evidence type="ECO:0000313" key="1">
    <source>
        <dbReference type="EMBL" id="EXA34222.1"/>
    </source>
</evidence>
<dbReference type="EMBL" id="JH650982">
    <property type="protein sequence ID" value="EXA34222.1"/>
    <property type="molecule type" value="Genomic_DNA"/>
</dbReference>
<reference evidence="1" key="1">
    <citation type="submission" date="2011-10" db="EMBL/GenBank/DDBJ databases">
        <title>The Genome Sequence of Fusarium oxysporum HDV247.</title>
        <authorList>
            <consortium name="The Broad Institute Genome Sequencing Platform"/>
            <person name="Ma L.-J."/>
            <person name="Gale L.R."/>
            <person name="Schwartz D.C."/>
            <person name="Zhou S."/>
            <person name="Corby-Kistler H."/>
            <person name="Young S.K."/>
            <person name="Zeng Q."/>
            <person name="Gargeya S."/>
            <person name="Fitzgerald M."/>
            <person name="Haas B."/>
            <person name="Abouelleil A."/>
            <person name="Alvarado L."/>
            <person name="Arachchi H.M."/>
            <person name="Berlin A."/>
            <person name="Brown A."/>
            <person name="Chapman S.B."/>
            <person name="Chen Z."/>
            <person name="Dunbar C."/>
            <person name="Freedman E."/>
            <person name="Gearin G."/>
            <person name="Goldberg J."/>
            <person name="Griggs A."/>
            <person name="Gujja S."/>
            <person name="Heiman D."/>
            <person name="Howarth C."/>
            <person name="Larson L."/>
            <person name="Lui A."/>
            <person name="MacDonald P.J.P."/>
            <person name="Montmayeur A."/>
            <person name="Murphy C."/>
            <person name="Neiman D."/>
            <person name="Pearson M."/>
            <person name="Priest M."/>
            <person name="Roberts A."/>
            <person name="Saif S."/>
            <person name="Shea T."/>
            <person name="Shenoy N."/>
            <person name="Sisk P."/>
            <person name="Stolte C."/>
            <person name="Sykes S."/>
            <person name="Wortman J."/>
            <person name="Nusbaum C."/>
            <person name="Birren B."/>
        </authorList>
    </citation>
    <scope>NUCLEOTIDE SEQUENCE [LARGE SCALE GENOMIC DNA]</scope>
    <source>
        <strain evidence="1">HDV247</strain>
    </source>
</reference>
<sequence>MKARDNYRKHYAMIRQVTGVLVEDHAYKAVQDCCLGCQGTIRP</sequence>
<organism evidence="1">
    <name type="scientific">Fusarium oxysporum f. sp. pisi HDV247</name>
    <dbReference type="NCBI Taxonomy" id="1080344"/>
    <lineage>
        <taxon>Eukaryota</taxon>
        <taxon>Fungi</taxon>
        <taxon>Dikarya</taxon>
        <taxon>Ascomycota</taxon>
        <taxon>Pezizomycotina</taxon>
        <taxon>Sordariomycetes</taxon>
        <taxon>Hypocreomycetidae</taxon>
        <taxon>Hypocreales</taxon>
        <taxon>Nectriaceae</taxon>
        <taxon>Fusarium</taxon>
        <taxon>Fusarium oxysporum species complex</taxon>
    </lineage>
</organism>